<evidence type="ECO:0000313" key="3">
    <source>
        <dbReference type="Proteomes" id="UP001138921"/>
    </source>
</evidence>
<dbReference type="Gene3D" id="3.40.630.30">
    <property type="match status" value="1"/>
</dbReference>
<evidence type="ECO:0000259" key="1">
    <source>
        <dbReference type="PROSITE" id="PS51186"/>
    </source>
</evidence>
<dbReference type="SUPFAM" id="SSF55729">
    <property type="entry name" value="Acyl-CoA N-acyltransferases (Nat)"/>
    <property type="match status" value="1"/>
</dbReference>
<dbReference type="InterPro" id="IPR000182">
    <property type="entry name" value="GNAT_dom"/>
</dbReference>
<dbReference type="RefSeq" id="WP_214387149.1">
    <property type="nucleotide sequence ID" value="NZ_JAFLWW010000002.1"/>
</dbReference>
<keyword evidence="3" id="KW-1185">Reference proteome</keyword>
<proteinExistence type="predicted"/>
<organism evidence="2 3">
    <name type="scientific">Aminobacter anthyllidis</name>
    <dbReference type="NCBI Taxonomy" id="1035067"/>
    <lineage>
        <taxon>Bacteria</taxon>
        <taxon>Pseudomonadati</taxon>
        <taxon>Pseudomonadota</taxon>
        <taxon>Alphaproteobacteria</taxon>
        <taxon>Hyphomicrobiales</taxon>
        <taxon>Phyllobacteriaceae</taxon>
        <taxon>Aminobacter</taxon>
    </lineage>
</organism>
<name>A0A9X1A976_9HYPH</name>
<evidence type="ECO:0000313" key="2">
    <source>
        <dbReference type="EMBL" id="MBT1155227.1"/>
    </source>
</evidence>
<sequence length="280" mass="31335">MPHIRRLLLRIGLLHEVVRFAGLHLPRSRSSRRDRVFIMSIFSLTITDFWRAQFLNGDILHSDDIFTLAADPDLGEDCRVMLLETVDGRTMAVLTPELALKAGLRKRQGLSVAAFRYALDETGVVLHGADRVFHFAEAEKKRLALEEPDAGPRRLSREDEALFSGFQAQASEQDLDGASVELDHWLVFGSFEQDRLVCAGSMYPWMDGRVADLGVLTLAPFRGKGHARKVVRSICKHAWDLGYEPQYRCQLDNEASISLAKAAGLELFGTWEVVSPDSAV</sequence>
<accession>A0A9X1A976</accession>
<dbReference type="EMBL" id="JAFLWW010000002">
    <property type="protein sequence ID" value="MBT1155227.1"/>
    <property type="molecule type" value="Genomic_DNA"/>
</dbReference>
<dbReference type="AlphaFoldDB" id="A0A9X1A976"/>
<dbReference type="Proteomes" id="UP001138921">
    <property type="component" value="Unassembled WGS sequence"/>
</dbReference>
<dbReference type="GO" id="GO:0016747">
    <property type="term" value="F:acyltransferase activity, transferring groups other than amino-acyl groups"/>
    <property type="evidence" value="ECO:0007669"/>
    <property type="project" value="InterPro"/>
</dbReference>
<dbReference type="PROSITE" id="PS51186">
    <property type="entry name" value="GNAT"/>
    <property type="match status" value="1"/>
</dbReference>
<feature type="domain" description="N-acetyltransferase" evidence="1">
    <location>
        <begin position="150"/>
        <end position="280"/>
    </location>
</feature>
<protein>
    <submittedName>
        <fullName evidence="2">GNAT family N-acetyltransferase</fullName>
    </submittedName>
</protein>
<reference evidence="2" key="1">
    <citation type="journal article" date="2021" name="Microorganisms">
        <title>Phylogenomic Reconstruction and Metabolic Potential of the Genus Aminobacter.</title>
        <authorList>
            <person name="Artuso I."/>
            <person name="Turrini P."/>
            <person name="Pirolo M."/>
            <person name="Lugli G.A."/>
            <person name="Ventura M."/>
            <person name="Visca P."/>
        </authorList>
    </citation>
    <scope>NUCLEOTIDE SEQUENCE</scope>
    <source>
        <strain evidence="2">LMG 26462</strain>
    </source>
</reference>
<gene>
    <name evidence="2" type="ORF">J1C56_06440</name>
</gene>
<dbReference type="InterPro" id="IPR016181">
    <property type="entry name" value="Acyl_CoA_acyltransferase"/>
</dbReference>
<dbReference type="Pfam" id="PF00583">
    <property type="entry name" value="Acetyltransf_1"/>
    <property type="match status" value="1"/>
</dbReference>
<comment type="caution">
    <text evidence="2">The sequence shown here is derived from an EMBL/GenBank/DDBJ whole genome shotgun (WGS) entry which is preliminary data.</text>
</comment>
<reference evidence="2" key="2">
    <citation type="submission" date="2021-03" db="EMBL/GenBank/DDBJ databases">
        <authorList>
            <person name="Artuso I."/>
            <person name="Turrini P."/>
            <person name="Pirolo M."/>
            <person name="Lugli G.A."/>
            <person name="Ventura M."/>
            <person name="Visca P."/>
        </authorList>
    </citation>
    <scope>NUCLEOTIDE SEQUENCE</scope>
    <source>
        <strain evidence="2">LMG 26462</strain>
    </source>
</reference>